<dbReference type="InterPro" id="IPR029058">
    <property type="entry name" value="AB_hydrolase_fold"/>
</dbReference>
<dbReference type="SUPFAM" id="SSF53474">
    <property type="entry name" value="alpha/beta-Hydrolases"/>
    <property type="match status" value="1"/>
</dbReference>
<dbReference type="AlphaFoldDB" id="A0A0C9TI36"/>
<dbReference type="HOGENOM" id="CLU_154030_0_0_1"/>
<dbReference type="PANTHER" id="PTHR43918">
    <property type="entry name" value="ACETYLCHOLINESTERASE"/>
    <property type="match status" value="1"/>
</dbReference>
<dbReference type="InterPro" id="IPR050654">
    <property type="entry name" value="AChE-related_enzymes"/>
</dbReference>
<dbReference type="EMBL" id="KN819840">
    <property type="protein sequence ID" value="KIJ07592.1"/>
    <property type="molecule type" value="Genomic_DNA"/>
</dbReference>
<evidence type="ECO:0000256" key="2">
    <source>
        <dbReference type="ARBA" id="ARBA00022801"/>
    </source>
</evidence>
<keyword evidence="2" id="KW-0378">Hydrolase</keyword>
<proteinExistence type="inferred from homology"/>
<evidence type="ECO:0000256" key="1">
    <source>
        <dbReference type="ARBA" id="ARBA00005964"/>
    </source>
</evidence>
<reference evidence="5" key="2">
    <citation type="submission" date="2015-01" db="EMBL/GenBank/DDBJ databases">
        <title>Evolutionary Origins and Diversification of the Mycorrhizal Mutualists.</title>
        <authorList>
            <consortium name="DOE Joint Genome Institute"/>
            <consortium name="Mycorrhizal Genomics Consortium"/>
            <person name="Kohler A."/>
            <person name="Kuo A."/>
            <person name="Nagy L.G."/>
            <person name="Floudas D."/>
            <person name="Copeland A."/>
            <person name="Barry K.W."/>
            <person name="Cichocki N."/>
            <person name="Veneault-Fourrey C."/>
            <person name="LaButti K."/>
            <person name="Lindquist E.A."/>
            <person name="Lipzen A."/>
            <person name="Lundell T."/>
            <person name="Morin E."/>
            <person name="Murat C."/>
            <person name="Riley R."/>
            <person name="Ohm R."/>
            <person name="Sun H."/>
            <person name="Tunlid A."/>
            <person name="Henrissat B."/>
            <person name="Grigoriev I.V."/>
            <person name="Hibbett D.S."/>
            <person name="Martin F."/>
        </authorList>
    </citation>
    <scope>NUCLEOTIDE SEQUENCE [LARGE SCALE GENOMIC DNA]</scope>
    <source>
        <strain evidence="5">ATCC 200175</strain>
    </source>
</reference>
<dbReference type="InterPro" id="IPR019819">
    <property type="entry name" value="Carboxylesterase_B_CS"/>
</dbReference>
<evidence type="ECO:0000259" key="3">
    <source>
        <dbReference type="Pfam" id="PF00135"/>
    </source>
</evidence>
<accession>A0A0C9TI36</accession>
<comment type="similarity">
    <text evidence="1">Belongs to the type-B carboxylesterase/lipase family.</text>
</comment>
<organism evidence="4 5">
    <name type="scientific">Paxillus involutus ATCC 200175</name>
    <dbReference type="NCBI Taxonomy" id="664439"/>
    <lineage>
        <taxon>Eukaryota</taxon>
        <taxon>Fungi</taxon>
        <taxon>Dikarya</taxon>
        <taxon>Basidiomycota</taxon>
        <taxon>Agaricomycotina</taxon>
        <taxon>Agaricomycetes</taxon>
        <taxon>Agaricomycetidae</taxon>
        <taxon>Boletales</taxon>
        <taxon>Paxilineae</taxon>
        <taxon>Paxillaceae</taxon>
        <taxon>Paxillus</taxon>
    </lineage>
</organism>
<dbReference type="PANTHER" id="PTHR43918:SF4">
    <property type="entry name" value="CARBOXYLIC ESTER HYDROLASE"/>
    <property type="match status" value="1"/>
</dbReference>
<evidence type="ECO:0000313" key="5">
    <source>
        <dbReference type="Proteomes" id="UP000053647"/>
    </source>
</evidence>
<dbReference type="Gene3D" id="3.40.50.1820">
    <property type="entry name" value="alpha/beta hydrolase"/>
    <property type="match status" value="1"/>
</dbReference>
<keyword evidence="5" id="KW-1185">Reference proteome</keyword>
<name>A0A0C9TI36_PAXIN</name>
<dbReference type="Proteomes" id="UP000053647">
    <property type="component" value="Unassembled WGS sequence"/>
</dbReference>
<sequence>MGERPSPIVTLDNASVTGISSGAMNAFLGIPFAQPPFSANAYGPGCPQESIELPIVAGLPAETLDCLTNMIFNIITPSAEDCLTLNVVAPADATPDSKLPVVARIYGGGFEIGGMYQYDGSIIVEKAISVDVPAIFVRMNGSGSG</sequence>
<protein>
    <recommendedName>
        <fullName evidence="3">Carboxylesterase type B domain-containing protein</fullName>
    </recommendedName>
</protein>
<dbReference type="PROSITE" id="PS00941">
    <property type="entry name" value="CARBOXYLESTERASE_B_2"/>
    <property type="match status" value="1"/>
</dbReference>
<dbReference type="GO" id="GO:0052689">
    <property type="term" value="F:carboxylic ester hydrolase activity"/>
    <property type="evidence" value="ECO:0007669"/>
    <property type="project" value="TreeGrafter"/>
</dbReference>
<dbReference type="InterPro" id="IPR002018">
    <property type="entry name" value="CarbesteraseB"/>
</dbReference>
<reference evidence="4 5" key="1">
    <citation type="submission" date="2014-06" db="EMBL/GenBank/DDBJ databases">
        <authorList>
            <consortium name="DOE Joint Genome Institute"/>
            <person name="Kuo A."/>
            <person name="Kohler A."/>
            <person name="Nagy L.G."/>
            <person name="Floudas D."/>
            <person name="Copeland A."/>
            <person name="Barry K.W."/>
            <person name="Cichocki N."/>
            <person name="Veneault-Fourrey C."/>
            <person name="LaButti K."/>
            <person name="Lindquist E.A."/>
            <person name="Lipzen A."/>
            <person name="Lundell T."/>
            <person name="Morin E."/>
            <person name="Murat C."/>
            <person name="Sun H."/>
            <person name="Tunlid A."/>
            <person name="Henrissat B."/>
            <person name="Grigoriev I.V."/>
            <person name="Hibbett D.S."/>
            <person name="Martin F."/>
            <person name="Nordberg H.P."/>
            <person name="Cantor M.N."/>
            <person name="Hua S.X."/>
        </authorList>
    </citation>
    <scope>NUCLEOTIDE SEQUENCE [LARGE SCALE GENOMIC DNA]</scope>
    <source>
        <strain evidence="4 5">ATCC 200175</strain>
    </source>
</reference>
<dbReference type="Pfam" id="PF00135">
    <property type="entry name" value="COesterase"/>
    <property type="match status" value="1"/>
</dbReference>
<gene>
    <name evidence="4" type="ORF">PAXINDRAFT_90156</name>
</gene>
<evidence type="ECO:0000313" key="4">
    <source>
        <dbReference type="EMBL" id="KIJ07592.1"/>
    </source>
</evidence>
<feature type="domain" description="Carboxylesterase type B" evidence="3">
    <location>
        <begin position="6"/>
        <end position="127"/>
    </location>
</feature>
<dbReference type="OrthoDB" id="2687231at2759"/>